<dbReference type="EMBL" id="VFES01000017">
    <property type="protein sequence ID" value="TWR62429.1"/>
    <property type="molecule type" value="Genomic_DNA"/>
</dbReference>
<keyword evidence="1" id="KW-0732">Signal</keyword>
<feature type="chain" id="PRO_5044371116" description="Secreted protein" evidence="1">
    <location>
        <begin position="22"/>
        <end position="222"/>
    </location>
</feature>
<evidence type="ECO:0000313" key="3">
    <source>
        <dbReference type="EMBL" id="TWR62429.1"/>
    </source>
</evidence>
<reference evidence="3 5" key="2">
    <citation type="submission" date="2019-06" db="EMBL/GenBank/DDBJ databases">
        <title>Pseudomonas bimorpha sp. nov. isolated from bovine raw milk and skim milk concentrate.</title>
        <authorList>
            <person name="Hofmann K."/>
            <person name="Huptas C."/>
            <person name="Doll E."/>
            <person name="Scherer S."/>
            <person name="Wenning M."/>
        </authorList>
    </citation>
    <scope>NUCLEOTIDE SEQUENCE [LARGE SCALE GENOMIC DNA]</scope>
    <source>
        <strain evidence="3 5">DSM 17515</strain>
    </source>
</reference>
<name>A0A1H0XKW3_9PSED</name>
<gene>
    <name evidence="3" type="ORF">FIV39_24115</name>
    <name evidence="2" type="ORF">SAMN04490186_0080</name>
</gene>
<dbReference type="Proteomes" id="UP000317267">
    <property type="component" value="Unassembled WGS sequence"/>
</dbReference>
<sequence length="222" mass="24615">MKISNVLFATALIILSTQSKADLWSQYQTPNAIKCEVLRSNIKHCTDSTRPEKHVVQYQDQSGQSTMREESTIEVVTCIPQLDKCIDNSRNYRGKSNTEKDMKYVVYLDFYVHPGTDGTDWAYKNGTGPLFGGAPAGNNVATPMTSSVKATPTANGTYDIWCDPQGDSCDLTIDGGSDQVSRARLPVYVPVASDTSNCTMEFCYNSKQDVIGLNPDYHLWKK</sequence>
<comment type="caution">
    <text evidence="3">The sequence shown here is derived from an EMBL/GenBank/DDBJ whole genome shotgun (WGS) entry which is preliminary data.</text>
</comment>
<evidence type="ECO:0000313" key="5">
    <source>
        <dbReference type="Proteomes" id="UP000317267"/>
    </source>
</evidence>
<organism evidence="3 5">
    <name type="scientific">Pseudomonas grimontii</name>
    <dbReference type="NCBI Taxonomy" id="129847"/>
    <lineage>
        <taxon>Bacteria</taxon>
        <taxon>Pseudomonadati</taxon>
        <taxon>Pseudomonadota</taxon>
        <taxon>Gammaproteobacteria</taxon>
        <taxon>Pseudomonadales</taxon>
        <taxon>Pseudomonadaceae</taxon>
        <taxon>Pseudomonas</taxon>
    </lineage>
</organism>
<protein>
    <recommendedName>
        <fullName evidence="6">Secreted protein</fullName>
    </recommendedName>
</protein>
<feature type="signal peptide" evidence="1">
    <location>
        <begin position="1"/>
        <end position="21"/>
    </location>
</feature>
<evidence type="ECO:0000313" key="2">
    <source>
        <dbReference type="EMBL" id="SDQ03451.1"/>
    </source>
</evidence>
<proteinExistence type="predicted"/>
<accession>A0A1H0XKW3</accession>
<dbReference type="RefSeq" id="WP_143513823.1">
    <property type="nucleotide sequence ID" value="NZ_FNKM01000001.1"/>
</dbReference>
<evidence type="ECO:0000256" key="1">
    <source>
        <dbReference type="SAM" id="SignalP"/>
    </source>
</evidence>
<dbReference type="EMBL" id="FNKM01000001">
    <property type="protein sequence ID" value="SDQ03451.1"/>
    <property type="molecule type" value="Genomic_DNA"/>
</dbReference>
<dbReference type="OrthoDB" id="6967355at2"/>
<evidence type="ECO:0000313" key="4">
    <source>
        <dbReference type="Proteomes" id="UP000198740"/>
    </source>
</evidence>
<dbReference type="AlphaFoldDB" id="A0A1H0XKW3"/>
<keyword evidence="4" id="KW-1185">Reference proteome</keyword>
<evidence type="ECO:0008006" key="6">
    <source>
        <dbReference type="Google" id="ProtNLM"/>
    </source>
</evidence>
<dbReference type="Proteomes" id="UP000198740">
    <property type="component" value="Unassembled WGS sequence"/>
</dbReference>
<reference evidence="2 4" key="1">
    <citation type="submission" date="2016-10" db="EMBL/GenBank/DDBJ databases">
        <authorList>
            <person name="Varghese N."/>
            <person name="Submissions S."/>
        </authorList>
    </citation>
    <scope>NUCLEOTIDE SEQUENCE [LARGE SCALE GENOMIC DNA]</scope>
    <source>
        <strain evidence="2 4">BS2976</strain>
    </source>
</reference>